<name>A0A850DRV4_9MICO</name>
<sequence length="817" mass="83924">MNALTDHRRPRVQRPAGRLRAWVAMATAVVAIAAGLSAVSVVTEDAPASAATASGFDPGNIISDANFYNANALNAAQVQYFLDQKVPTCRSGSGPACLRNYSQSTRSIAAVAGRCSALGGGTMTGAQIIDSVARACGISQKVLLVLLEKEQGLVTSSAPTAYKYTHATGFACPDTAPCDPAYNGFFAQVYAAGLQFQRYKASPNSWGYQAGRTNTILYNPNAACGTKQVYIQNQATAALYIYTPYVPNQAAMNNLYGTGDSCSAYGNRNFWRMYTDWFGSTTGGNAPTGAITSVATGYQRAVVTGWAVDPDTTDPIRTDFYVDGKGAASTTADVVTPSLADSLGAGNTRHGFSVTITGLSAGAHQVCAWGINAGAGSNAQFQCADFRIEGGSPVGVIDRITTSVDTVSVRGWAIDPDTTAAVAVRVLVDGATKATWTANGAKAGLDAAKPGFGDAHQYSGTLTGFPTGTHQVCVVAVNKAGSGSDATLGCQSVTRQTGSPWLNVDQAVSKSPGTMNIRGWAIDPDTAASIRVDAYVDGVRVKGRVADMAKAGLATTFPGYGANHQFSMSVSGLAPSVPHELCLAAVDAVGGQGATWDCRTVAQPTGDPRTTIEQAKATSIGTLSVSGFSVDPDVVTPVTVSVSVDGRAVGSSVAKATSDSAAAAFPDYGTAHGFTTTIPDVGPGKHSVCVTAKNVGGGKDATTCADVSMLSGSPTLYIDEASSKAPGSITMRGWAIDPDTTDPVRIDTYVDGVGRSSIPANSVKSSLTSVFGTAYGPAHQFAQTLTGFTPGTHQVCTWAINSGPGSNVADCRSVTVR</sequence>
<dbReference type="EMBL" id="JABMCG010000097">
    <property type="protein sequence ID" value="NUU28024.1"/>
    <property type="molecule type" value="Genomic_DNA"/>
</dbReference>
<evidence type="ECO:0008006" key="4">
    <source>
        <dbReference type="Google" id="ProtNLM"/>
    </source>
</evidence>
<dbReference type="RefSeq" id="WP_175325838.1">
    <property type="nucleotide sequence ID" value="NZ_JABMCG010000097.1"/>
</dbReference>
<reference evidence="2 3" key="1">
    <citation type="submission" date="2020-05" db="EMBL/GenBank/DDBJ databases">
        <title>Genome Sequencing of Type Strains.</title>
        <authorList>
            <person name="Lemaire J.F."/>
            <person name="Inderbitzin P."/>
            <person name="Gregorio O.A."/>
            <person name="Collins S.B."/>
            <person name="Wespe N."/>
            <person name="Knight-Connoni V."/>
        </authorList>
    </citation>
    <scope>NUCLEOTIDE SEQUENCE [LARGE SCALE GENOMIC DNA]</scope>
    <source>
        <strain evidence="2 3">DSM 20512</strain>
    </source>
</reference>
<evidence type="ECO:0000256" key="1">
    <source>
        <dbReference type="SAM" id="Phobius"/>
    </source>
</evidence>
<accession>A0A850DRV4</accession>
<keyword evidence="1" id="KW-0812">Transmembrane</keyword>
<evidence type="ECO:0000313" key="2">
    <source>
        <dbReference type="EMBL" id="NUU28024.1"/>
    </source>
</evidence>
<comment type="caution">
    <text evidence="2">The sequence shown here is derived from an EMBL/GenBank/DDBJ whole genome shotgun (WGS) entry which is preliminary data.</text>
</comment>
<keyword evidence="1" id="KW-1133">Transmembrane helix</keyword>
<dbReference type="Proteomes" id="UP000539146">
    <property type="component" value="Unassembled WGS sequence"/>
</dbReference>
<dbReference type="AlphaFoldDB" id="A0A850DRV4"/>
<keyword evidence="1" id="KW-0472">Membrane</keyword>
<proteinExistence type="predicted"/>
<feature type="transmembrane region" description="Helical" evidence="1">
    <location>
        <begin position="21"/>
        <end position="42"/>
    </location>
</feature>
<evidence type="ECO:0000313" key="3">
    <source>
        <dbReference type="Proteomes" id="UP000539146"/>
    </source>
</evidence>
<organism evidence="2 3">
    <name type="scientific">Curtobacterium citreum</name>
    <dbReference type="NCBI Taxonomy" id="2036"/>
    <lineage>
        <taxon>Bacteria</taxon>
        <taxon>Bacillati</taxon>
        <taxon>Actinomycetota</taxon>
        <taxon>Actinomycetes</taxon>
        <taxon>Micrococcales</taxon>
        <taxon>Microbacteriaceae</taxon>
        <taxon>Curtobacterium</taxon>
    </lineage>
</organism>
<gene>
    <name evidence="2" type="ORF">HP467_07850</name>
</gene>
<protein>
    <recommendedName>
        <fullName evidence="4">Hemagglutinin</fullName>
    </recommendedName>
</protein>